<dbReference type="GO" id="GO:0016779">
    <property type="term" value="F:nucleotidyltransferase activity"/>
    <property type="evidence" value="ECO:0007669"/>
    <property type="project" value="UniProtKB-KW"/>
</dbReference>
<keyword evidence="5" id="KW-0479">Metal-binding</keyword>
<organism evidence="11">
    <name type="scientific">uncultured Desulfobacterium sp</name>
    <dbReference type="NCBI Taxonomy" id="201089"/>
    <lineage>
        <taxon>Bacteria</taxon>
        <taxon>Pseudomonadati</taxon>
        <taxon>Thermodesulfobacteriota</taxon>
        <taxon>Desulfobacteria</taxon>
        <taxon>Desulfobacterales</taxon>
        <taxon>Desulfobacteriaceae</taxon>
        <taxon>Desulfobacterium</taxon>
        <taxon>environmental samples</taxon>
    </lineage>
</organism>
<accession>E1YKH6</accession>
<dbReference type="AlphaFoldDB" id="E1YKH6"/>
<evidence type="ECO:0000256" key="1">
    <source>
        <dbReference type="ARBA" id="ARBA00001946"/>
    </source>
</evidence>
<evidence type="ECO:0000259" key="10">
    <source>
        <dbReference type="Pfam" id="PF01909"/>
    </source>
</evidence>
<keyword evidence="3" id="KW-0808">Transferase</keyword>
<name>E1YKH6_9BACT</name>
<keyword evidence="8" id="KW-0460">Magnesium</keyword>
<dbReference type="InterPro" id="IPR043519">
    <property type="entry name" value="NT_sf"/>
</dbReference>
<dbReference type="Gene3D" id="3.30.460.10">
    <property type="entry name" value="Beta Polymerase, domain 2"/>
    <property type="match status" value="1"/>
</dbReference>
<dbReference type="Pfam" id="PF01909">
    <property type="entry name" value="NTP_transf_2"/>
    <property type="match status" value="1"/>
</dbReference>
<reference evidence="11" key="1">
    <citation type="journal article" date="2011" name="Environ. Microbiol.">
        <title>Genomic insights into the metabolic potential of the polycyclic aromatic hydrocarbon degrading sulfate-reducing Deltaproteobacterium N47.</title>
        <authorList>
            <person name="Bergmann F."/>
            <person name="Selesi D."/>
            <person name="Weinmaier T."/>
            <person name="Tischler P."/>
            <person name="Rattei T."/>
            <person name="Meckenstock R.U."/>
        </authorList>
    </citation>
    <scope>NUCLEOTIDE SEQUENCE</scope>
</reference>
<protein>
    <submittedName>
        <fullName evidence="11">Uncharacterized protein MJ1217</fullName>
    </submittedName>
</protein>
<comment type="similarity">
    <text evidence="9">Belongs to the MntA antitoxin family.</text>
</comment>
<sequence length="90" mass="10757">MNILRTEYDFLQKRYNIESMYLFGSVARKDNNRYSDVDILVTFTKTPSLLTLINMENYLIDLIGVKVDLVMENSLKPEIYKRIFKERIKI</sequence>
<keyword evidence="6" id="KW-0547">Nucleotide-binding</keyword>
<evidence type="ECO:0000256" key="5">
    <source>
        <dbReference type="ARBA" id="ARBA00022723"/>
    </source>
</evidence>
<evidence type="ECO:0000313" key="11">
    <source>
        <dbReference type="EMBL" id="CBX30609.1"/>
    </source>
</evidence>
<evidence type="ECO:0000256" key="2">
    <source>
        <dbReference type="ARBA" id="ARBA00022649"/>
    </source>
</evidence>
<evidence type="ECO:0000256" key="8">
    <source>
        <dbReference type="ARBA" id="ARBA00022842"/>
    </source>
</evidence>
<feature type="domain" description="Polymerase nucleotidyl transferase" evidence="10">
    <location>
        <begin position="9"/>
        <end position="90"/>
    </location>
</feature>
<evidence type="ECO:0000256" key="9">
    <source>
        <dbReference type="ARBA" id="ARBA00038276"/>
    </source>
</evidence>
<evidence type="ECO:0000256" key="7">
    <source>
        <dbReference type="ARBA" id="ARBA00022840"/>
    </source>
</evidence>
<dbReference type="GO" id="GO:0005524">
    <property type="term" value="F:ATP binding"/>
    <property type="evidence" value="ECO:0007669"/>
    <property type="project" value="UniProtKB-KW"/>
</dbReference>
<dbReference type="SUPFAM" id="SSF81301">
    <property type="entry name" value="Nucleotidyltransferase"/>
    <property type="match status" value="1"/>
</dbReference>
<dbReference type="GO" id="GO:0046872">
    <property type="term" value="F:metal ion binding"/>
    <property type="evidence" value="ECO:0007669"/>
    <property type="project" value="UniProtKB-KW"/>
</dbReference>
<dbReference type="EMBL" id="FR695877">
    <property type="protein sequence ID" value="CBX30609.1"/>
    <property type="molecule type" value="Genomic_DNA"/>
</dbReference>
<dbReference type="PANTHER" id="PTHR33571:SF14">
    <property type="entry name" value="PROTEIN ADENYLYLTRANSFERASE MJ0435-RELATED"/>
    <property type="match status" value="1"/>
</dbReference>
<keyword evidence="4" id="KW-0548">Nucleotidyltransferase</keyword>
<comment type="cofactor">
    <cofactor evidence="1">
        <name>Mg(2+)</name>
        <dbReference type="ChEBI" id="CHEBI:18420"/>
    </cofactor>
</comment>
<proteinExistence type="inferred from homology"/>
<gene>
    <name evidence="11" type="ORF">N47_E41210</name>
</gene>
<keyword evidence="7" id="KW-0067">ATP-binding</keyword>
<evidence type="ECO:0000256" key="6">
    <source>
        <dbReference type="ARBA" id="ARBA00022741"/>
    </source>
</evidence>
<keyword evidence="2" id="KW-1277">Toxin-antitoxin system</keyword>
<dbReference type="CDD" id="cd05403">
    <property type="entry name" value="NT_KNTase_like"/>
    <property type="match status" value="1"/>
</dbReference>
<dbReference type="PANTHER" id="PTHR33571">
    <property type="entry name" value="SSL8005 PROTEIN"/>
    <property type="match status" value="1"/>
</dbReference>
<evidence type="ECO:0000256" key="4">
    <source>
        <dbReference type="ARBA" id="ARBA00022695"/>
    </source>
</evidence>
<dbReference type="InterPro" id="IPR002934">
    <property type="entry name" value="Polymerase_NTP_transf_dom"/>
</dbReference>
<dbReference type="InterPro" id="IPR052038">
    <property type="entry name" value="Type-VII_TA_antitoxin"/>
</dbReference>
<evidence type="ECO:0000256" key="3">
    <source>
        <dbReference type="ARBA" id="ARBA00022679"/>
    </source>
</evidence>